<feature type="region of interest" description="Disordered" evidence="1">
    <location>
        <begin position="46"/>
        <end position="83"/>
    </location>
</feature>
<organism evidence="2 3">
    <name type="scientific">Durusdinium trenchii</name>
    <dbReference type="NCBI Taxonomy" id="1381693"/>
    <lineage>
        <taxon>Eukaryota</taxon>
        <taxon>Sar</taxon>
        <taxon>Alveolata</taxon>
        <taxon>Dinophyceae</taxon>
        <taxon>Suessiales</taxon>
        <taxon>Symbiodiniaceae</taxon>
        <taxon>Durusdinium</taxon>
    </lineage>
</organism>
<comment type="caution">
    <text evidence="2">The sequence shown here is derived from an EMBL/GenBank/DDBJ whole genome shotgun (WGS) entry which is preliminary data.</text>
</comment>
<feature type="compositionally biased region" description="Basic residues" evidence="1">
    <location>
        <begin position="59"/>
        <end position="71"/>
    </location>
</feature>
<reference evidence="2 3" key="1">
    <citation type="submission" date="2024-02" db="EMBL/GenBank/DDBJ databases">
        <authorList>
            <person name="Chen Y."/>
            <person name="Shah S."/>
            <person name="Dougan E. K."/>
            <person name="Thang M."/>
            <person name="Chan C."/>
        </authorList>
    </citation>
    <scope>NUCLEOTIDE SEQUENCE [LARGE SCALE GENOMIC DNA]</scope>
</reference>
<proteinExistence type="predicted"/>
<evidence type="ECO:0000313" key="3">
    <source>
        <dbReference type="Proteomes" id="UP001642464"/>
    </source>
</evidence>
<protein>
    <submittedName>
        <fullName evidence="2">Uncharacterized protein</fullName>
    </submittedName>
</protein>
<feature type="compositionally biased region" description="Basic and acidic residues" evidence="1">
    <location>
        <begin position="46"/>
        <end position="56"/>
    </location>
</feature>
<evidence type="ECO:0000313" key="2">
    <source>
        <dbReference type="EMBL" id="CAK9049598.1"/>
    </source>
</evidence>
<dbReference type="EMBL" id="CAXAMM010021236">
    <property type="protein sequence ID" value="CAK9049598.1"/>
    <property type="molecule type" value="Genomic_DNA"/>
</dbReference>
<dbReference type="Proteomes" id="UP001642464">
    <property type="component" value="Unassembled WGS sequence"/>
</dbReference>
<evidence type="ECO:0000256" key="1">
    <source>
        <dbReference type="SAM" id="MobiDB-lite"/>
    </source>
</evidence>
<gene>
    <name evidence="2" type="ORF">SCF082_LOCUS27474</name>
</gene>
<accession>A0ABP0MEJ2</accession>
<keyword evidence="3" id="KW-1185">Reference proteome</keyword>
<sequence>MGKKKKVEKSTSFSTMTINFEELAENEEWQSMNQLLQKMTDSRVAFEEQQKEEKAAQKAARKARQKARLAKKPGGVPLSGPFRRPCGVPQELGAFKRLPVQYLEPKDAAMMDRPDRCRWYSKENHPAFMIPGQVSRTFDDPIAVKWALERDPRCGADIRQFLGLKHPERQERKEARIPRSCRQKVICNT</sequence>
<name>A0ABP0MEJ2_9DINO</name>